<name>A0AAE0KDA1_9PEZI</name>
<proteinExistence type="predicted"/>
<reference evidence="1" key="2">
    <citation type="submission" date="2023-06" db="EMBL/GenBank/DDBJ databases">
        <authorList>
            <consortium name="Lawrence Berkeley National Laboratory"/>
            <person name="Haridas S."/>
            <person name="Hensen N."/>
            <person name="Bonometti L."/>
            <person name="Westerberg I."/>
            <person name="Brannstrom I.O."/>
            <person name="Guillou S."/>
            <person name="Cros-Aarteil S."/>
            <person name="Calhoun S."/>
            <person name="Kuo A."/>
            <person name="Mondo S."/>
            <person name="Pangilinan J."/>
            <person name="Riley R."/>
            <person name="Labutti K."/>
            <person name="Andreopoulos B."/>
            <person name="Lipzen A."/>
            <person name="Chen C."/>
            <person name="Yanf M."/>
            <person name="Daum C."/>
            <person name="Ng V."/>
            <person name="Clum A."/>
            <person name="Steindorff A."/>
            <person name="Ohm R."/>
            <person name="Martin F."/>
            <person name="Silar P."/>
            <person name="Natvig D."/>
            <person name="Lalanne C."/>
            <person name="Gautier V."/>
            <person name="Ament-Velasquez S.L."/>
            <person name="Kruys A."/>
            <person name="Hutchinson M.I."/>
            <person name="Powell A.J."/>
            <person name="Barry K."/>
            <person name="Miller A.N."/>
            <person name="Grigoriev I.V."/>
            <person name="Debuchy R."/>
            <person name="Gladieux P."/>
            <person name="Thoren M.H."/>
            <person name="Johannesson H."/>
        </authorList>
    </citation>
    <scope>NUCLEOTIDE SEQUENCE</scope>
    <source>
        <strain evidence="1">CBS 958.72</strain>
    </source>
</reference>
<protein>
    <submittedName>
        <fullName evidence="1">Uncharacterized protein</fullName>
    </submittedName>
</protein>
<dbReference type="EMBL" id="JAULSN010000004">
    <property type="protein sequence ID" value="KAK3374466.1"/>
    <property type="molecule type" value="Genomic_DNA"/>
</dbReference>
<evidence type="ECO:0000313" key="1">
    <source>
        <dbReference type="EMBL" id="KAK3374466.1"/>
    </source>
</evidence>
<accession>A0AAE0KDA1</accession>
<dbReference type="Proteomes" id="UP001287356">
    <property type="component" value="Unassembled WGS sequence"/>
</dbReference>
<sequence length="150" mass="16222">MAPRTQPKLTLPTLANPSIYGCRDGSSKVQKADRQSGIRWYSQFETNQSFQGSGRAACARARHAADWTALVPVQCRAHCPRLGLPRPSASYLPCQPTEATACQQMGREPRSGGFPAARSEGTCSMGHARVVVVVSTIITKPQRVKAKLAK</sequence>
<dbReference type="PROSITE" id="PS51257">
    <property type="entry name" value="PROKAR_LIPOPROTEIN"/>
    <property type="match status" value="1"/>
</dbReference>
<evidence type="ECO:0000313" key="2">
    <source>
        <dbReference type="Proteomes" id="UP001287356"/>
    </source>
</evidence>
<reference evidence="1" key="1">
    <citation type="journal article" date="2023" name="Mol. Phylogenet. Evol.">
        <title>Genome-scale phylogeny and comparative genomics of the fungal order Sordariales.</title>
        <authorList>
            <person name="Hensen N."/>
            <person name="Bonometti L."/>
            <person name="Westerberg I."/>
            <person name="Brannstrom I.O."/>
            <person name="Guillou S."/>
            <person name="Cros-Aarteil S."/>
            <person name="Calhoun S."/>
            <person name="Haridas S."/>
            <person name="Kuo A."/>
            <person name="Mondo S."/>
            <person name="Pangilinan J."/>
            <person name="Riley R."/>
            <person name="LaButti K."/>
            <person name="Andreopoulos B."/>
            <person name="Lipzen A."/>
            <person name="Chen C."/>
            <person name="Yan M."/>
            <person name="Daum C."/>
            <person name="Ng V."/>
            <person name="Clum A."/>
            <person name="Steindorff A."/>
            <person name="Ohm R.A."/>
            <person name="Martin F."/>
            <person name="Silar P."/>
            <person name="Natvig D.O."/>
            <person name="Lalanne C."/>
            <person name="Gautier V."/>
            <person name="Ament-Velasquez S.L."/>
            <person name="Kruys A."/>
            <person name="Hutchinson M.I."/>
            <person name="Powell A.J."/>
            <person name="Barry K."/>
            <person name="Miller A.N."/>
            <person name="Grigoriev I.V."/>
            <person name="Debuchy R."/>
            <person name="Gladieux P."/>
            <person name="Hiltunen Thoren M."/>
            <person name="Johannesson H."/>
        </authorList>
    </citation>
    <scope>NUCLEOTIDE SEQUENCE</scope>
    <source>
        <strain evidence="1">CBS 958.72</strain>
    </source>
</reference>
<comment type="caution">
    <text evidence="1">The sequence shown here is derived from an EMBL/GenBank/DDBJ whole genome shotgun (WGS) entry which is preliminary data.</text>
</comment>
<keyword evidence="2" id="KW-1185">Reference proteome</keyword>
<gene>
    <name evidence="1" type="ORF">B0T24DRAFT_626635</name>
</gene>
<organism evidence="1 2">
    <name type="scientific">Lasiosphaeria ovina</name>
    <dbReference type="NCBI Taxonomy" id="92902"/>
    <lineage>
        <taxon>Eukaryota</taxon>
        <taxon>Fungi</taxon>
        <taxon>Dikarya</taxon>
        <taxon>Ascomycota</taxon>
        <taxon>Pezizomycotina</taxon>
        <taxon>Sordariomycetes</taxon>
        <taxon>Sordariomycetidae</taxon>
        <taxon>Sordariales</taxon>
        <taxon>Lasiosphaeriaceae</taxon>
        <taxon>Lasiosphaeria</taxon>
    </lineage>
</organism>
<dbReference type="AlphaFoldDB" id="A0AAE0KDA1"/>